<protein>
    <recommendedName>
        <fullName evidence="5">Chaplin</fullName>
    </recommendedName>
</protein>
<keyword evidence="2" id="KW-0732">Signal</keyword>
<evidence type="ECO:0000313" key="3">
    <source>
        <dbReference type="EMBL" id="NYI81863.1"/>
    </source>
</evidence>
<feature type="region of interest" description="Disordered" evidence="1">
    <location>
        <begin position="74"/>
        <end position="143"/>
    </location>
</feature>
<gene>
    <name evidence="3" type="ORF">HNR68_000493</name>
</gene>
<feature type="chain" id="PRO_5032925906" description="Chaplin" evidence="2">
    <location>
        <begin position="27"/>
        <end position="143"/>
    </location>
</feature>
<sequence>MRRSACLAGALVAGAGLIAGAAPAFADSADNDGINVGNDNNLSVLPVQLCGNDITVVGAIVSLVSPQSSHCVNAPVVDHPDVPPVASEPPVDGSTPPSDGKTPPGDPWVPPVEAETPPSEGTDPTLPTAPSPAPVRGHHAVTG</sequence>
<name>A0A853AHV8_9PSEU</name>
<evidence type="ECO:0000256" key="2">
    <source>
        <dbReference type="SAM" id="SignalP"/>
    </source>
</evidence>
<evidence type="ECO:0000256" key="1">
    <source>
        <dbReference type="SAM" id="MobiDB-lite"/>
    </source>
</evidence>
<reference evidence="3 4" key="1">
    <citation type="submission" date="2020-07" db="EMBL/GenBank/DDBJ databases">
        <title>Sequencing the genomes of 1000 actinobacteria strains.</title>
        <authorList>
            <person name="Klenk H.-P."/>
        </authorList>
    </citation>
    <scope>NUCLEOTIDE SEQUENCE [LARGE SCALE GENOMIC DNA]</scope>
    <source>
        <strain evidence="3 4">DSM 44065</strain>
    </source>
</reference>
<dbReference type="EMBL" id="JACCFJ010000001">
    <property type="protein sequence ID" value="NYI81863.1"/>
    <property type="molecule type" value="Genomic_DNA"/>
</dbReference>
<organism evidence="3 4">
    <name type="scientific">Saccharopolyspora hordei</name>
    <dbReference type="NCBI Taxonomy" id="1838"/>
    <lineage>
        <taxon>Bacteria</taxon>
        <taxon>Bacillati</taxon>
        <taxon>Actinomycetota</taxon>
        <taxon>Actinomycetes</taxon>
        <taxon>Pseudonocardiales</taxon>
        <taxon>Pseudonocardiaceae</taxon>
        <taxon>Saccharopolyspora</taxon>
    </lineage>
</organism>
<evidence type="ECO:0008006" key="5">
    <source>
        <dbReference type="Google" id="ProtNLM"/>
    </source>
</evidence>
<dbReference type="RefSeq" id="WP_218888174.1">
    <property type="nucleotide sequence ID" value="NZ_BAABFH010000001.1"/>
</dbReference>
<evidence type="ECO:0000313" key="4">
    <source>
        <dbReference type="Proteomes" id="UP000587002"/>
    </source>
</evidence>
<dbReference type="Proteomes" id="UP000587002">
    <property type="component" value="Unassembled WGS sequence"/>
</dbReference>
<keyword evidence="4" id="KW-1185">Reference proteome</keyword>
<comment type="caution">
    <text evidence="3">The sequence shown here is derived from an EMBL/GenBank/DDBJ whole genome shotgun (WGS) entry which is preliminary data.</text>
</comment>
<proteinExistence type="predicted"/>
<dbReference type="AlphaFoldDB" id="A0A853AHV8"/>
<feature type="signal peptide" evidence="2">
    <location>
        <begin position="1"/>
        <end position="26"/>
    </location>
</feature>
<accession>A0A853AHV8</accession>